<comment type="caution">
    <text evidence="4">The sequence shown here is derived from an EMBL/GenBank/DDBJ whole genome shotgun (WGS) entry which is preliminary data.</text>
</comment>
<dbReference type="PROSITE" id="PS50297">
    <property type="entry name" value="ANK_REP_REGION"/>
    <property type="match status" value="3"/>
</dbReference>
<dbReference type="EMBL" id="AHMU02000022">
    <property type="protein sequence ID" value="EMN22785.1"/>
    <property type="molecule type" value="Genomic_DNA"/>
</dbReference>
<sequence>MRLLKQYNSIFMTSKEKDYWNILDAIEKNDLDRMVSHIRKSNFDINYETFIEDEEGESTYYMPLLACAMETSEQNPAIIDWLLENGAQSYDTALYIAVAKGDTKNVQKMLQKGADVNLNHFRPDEKKISLLDVFLMRPLGYNEQLQTYTLDPEKPLSTFQALLNAGIELNPKESNLVARAYQNRSPNYAKTLIQKGARVDGKRSYEILRNIFLCDGDDSDLDFVLRNGADPNASSGMTLDNNKWTILHFAAQTERISLFEILFRGGAKLNAQDDNGDTPLHVSCLTDVPTMTQTLVELGADLNIQNRFGYTPLHYCCHTGRSFQAEVLIRAFADLKLATKSGLTVMQIAAGNDNLKILELLFNFGEKPTMDLVEKANLKKTKTLIAQYL</sequence>
<proteinExistence type="predicted"/>
<feature type="repeat" description="ANK" evidence="3">
    <location>
        <begin position="242"/>
        <end position="274"/>
    </location>
</feature>
<dbReference type="Pfam" id="PF00023">
    <property type="entry name" value="Ank"/>
    <property type="match status" value="2"/>
</dbReference>
<evidence type="ECO:0000256" key="3">
    <source>
        <dbReference type="PROSITE-ProRule" id="PRU00023"/>
    </source>
</evidence>
<name>M6JT98_9LEPT</name>
<dbReference type="Proteomes" id="UP000012106">
    <property type="component" value="Unassembled WGS sequence"/>
</dbReference>
<keyword evidence="1" id="KW-0677">Repeat</keyword>
<feature type="repeat" description="ANK" evidence="3">
    <location>
        <begin position="275"/>
        <end position="307"/>
    </location>
</feature>
<gene>
    <name evidence="4" type="ORF">LEP1GSC063_1806</name>
</gene>
<dbReference type="SMART" id="SM00248">
    <property type="entry name" value="ANK"/>
    <property type="match status" value="6"/>
</dbReference>
<dbReference type="InterPro" id="IPR002110">
    <property type="entry name" value="Ankyrin_rpt"/>
</dbReference>
<keyword evidence="2 3" id="KW-0040">ANK repeat</keyword>
<dbReference type="PROSITE" id="PS50088">
    <property type="entry name" value="ANK_REPEAT"/>
    <property type="match status" value="3"/>
</dbReference>
<dbReference type="RefSeq" id="WP_004471094.1">
    <property type="nucleotide sequence ID" value="NZ_AHMU02000022.1"/>
</dbReference>
<evidence type="ECO:0000256" key="1">
    <source>
        <dbReference type="ARBA" id="ARBA00022737"/>
    </source>
</evidence>
<dbReference type="AlphaFoldDB" id="M6JT98"/>
<dbReference type="PANTHER" id="PTHR24198">
    <property type="entry name" value="ANKYRIN REPEAT AND PROTEIN KINASE DOMAIN-CONTAINING PROTEIN"/>
    <property type="match status" value="1"/>
</dbReference>
<dbReference type="SUPFAM" id="SSF48403">
    <property type="entry name" value="Ankyrin repeat"/>
    <property type="match status" value="1"/>
</dbReference>
<evidence type="ECO:0000313" key="5">
    <source>
        <dbReference type="Proteomes" id="UP000012106"/>
    </source>
</evidence>
<dbReference type="InterPro" id="IPR036770">
    <property type="entry name" value="Ankyrin_rpt-contain_sf"/>
</dbReference>
<dbReference type="PANTHER" id="PTHR24198:SF165">
    <property type="entry name" value="ANKYRIN REPEAT-CONTAINING PROTEIN-RELATED"/>
    <property type="match status" value="1"/>
</dbReference>
<organism evidence="4 5">
    <name type="scientific">Leptospira santarosai serovar Arenal str. MAVJ 401</name>
    <dbReference type="NCBI Taxonomy" id="1049976"/>
    <lineage>
        <taxon>Bacteria</taxon>
        <taxon>Pseudomonadati</taxon>
        <taxon>Spirochaetota</taxon>
        <taxon>Spirochaetia</taxon>
        <taxon>Leptospirales</taxon>
        <taxon>Leptospiraceae</taxon>
        <taxon>Leptospira</taxon>
    </lineage>
</organism>
<evidence type="ECO:0000313" key="4">
    <source>
        <dbReference type="EMBL" id="EMN22785.1"/>
    </source>
</evidence>
<protein>
    <submittedName>
        <fullName evidence="4">Ankyrin repeat protein</fullName>
    </submittedName>
</protein>
<evidence type="ECO:0000256" key="2">
    <source>
        <dbReference type="ARBA" id="ARBA00023043"/>
    </source>
</evidence>
<reference evidence="4 5" key="1">
    <citation type="submission" date="2013-01" db="EMBL/GenBank/DDBJ databases">
        <authorList>
            <person name="Harkins D.M."/>
            <person name="Durkin A.S."/>
            <person name="Brinkac L.M."/>
            <person name="Haft D.H."/>
            <person name="Selengut J.D."/>
            <person name="Sanka R."/>
            <person name="DePew J."/>
            <person name="Purushe J."/>
            <person name="Hartskeerl R.A."/>
            <person name="Ahmed A."/>
            <person name="van der Linden H."/>
            <person name="Goris M.G.A."/>
            <person name="Vinetz J.M."/>
            <person name="Sutton G.G."/>
            <person name="Nierman W.C."/>
            <person name="Fouts D.E."/>
        </authorList>
    </citation>
    <scope>NUCLEOTIDE SEQUENCE [LARGE SCALE GENOMIC DNA]</scope>
    <source>
        <strain evidence="4 5">MAVJ 401</strain>
    </source>
</reference>
<accession>M6JT98</accession>
<dbReference type="Gene3D" id="1.25.40.20">
    <property type="entry name" value="Ankyrin repeat-containing domain"/>
    <property type="match status" value="2"/>
</dbReference>
<feature type="repeat" description="ANK" evidence="3">
    <location>
        <begin position="89"/>
        <end position="121"/>
    </location>
</feature>
<dbReference type="Pfam" id="PF12796">
    <property type="entry name" value="Ank_2"/>
    <property type="match status" value="1"/>
</dbReference>